<organism evidence="2">
    <name type="scientific">Candidatus Methanophagaceae archaeon ANME-1 ERB6</name>
    <dbReference type="NCBI Taxonomy" id="2759912"/>
    <lineage>
        <taxon>Archaea</taxon>
        <taxon>Methanobacteriati</taxon>
        <taxon>Methanobacteriota</taxon>
        <taxon>Stenosarchaea group</taxon>
        <taxon>Methanomicrobia</taxon>
        <taxon>Candidatus Methanophagales</taxon>
        <taxon>Candidatus Methanophagaceae</taxon>
    </lineage>
</organism>
<name>A0A7G9YTX9_9EURY</name>
<dbReference type="Pfam" id="PF12146">
    <property type="entry name" value="Hydrolase_4"/>
    <property type="match status" value="1"/>
</dbReference>
<feature type="domain" description="Serine aminopeptidase S33" evidence="1">
    <location>
        <begin position="26"/>
        <end position="142"/>
    </location>
</feature>
<protein>
    <recommendedName>
        <fullName evidence="1">Serine aminopeptidase S33 domain-containing protein</fullName>
    </recommendedName>
</protein>
<dbReference type="InterPro" id="IPR029058">
    <property type="entry name" value="AB_hydrolase_fold"/>
</dbReference>
<accession>A0A7G9YTX9</accession>
<evidence type="ECO:0000313" key="2">
    <source>
        <dbReference type="EMBL" id="QNO51463.1"/>
    </source>
</evidence>
<sequence length="263" mass="29732">MEPIKIRSIDGIELDAVIHPRKGNTPLGCVIQVHGITADMDEGGMFVRLAERLANSGFDVLRFTYRGHGKSGGTQRGVTIAGEMLDLQAAFDFAIERFNEPLAIVAASFGAVSTCLLHPYIEKRIRALALWNPVLDLIRTFINPELPWGKQNFNKECTKQLISRGFLLLDGSFEIGRVLWEEMQLYNPYRCFVESSVPAMIVHGDKDSYVPYSVSRTASQQRNRCDFFTIEGSDHGFDGREKEDRAIDITVNWLEKLFRSRTL</sequence>
<evidence type="ECO:0000259" key="1">
    <source>
        <dbReference type="Pfam" id="PF12146"/>
    </source>
</evidence>
<reference evidence="2" key="1">
    <citation type="submission" date="2020-06" db="EMBL/GenBank/DDBJ databases">
        <title>Unique genomic features of the anaerobic methanotrophic archaea.</title>
        <authorList>
            <person name="Chadwick G.L."/>
            <person name="Skennerton C.T."/>
            <person name="Laso-Perez R."/>
            <person name="Leu A.O."/>
            <person name="Speth D.R."/>
            <person name="Yu H."/>
            <person name="Morgan-Lang C."/>
            <person name="Hatzenpichler R."/>
            <person name="Goudeau D."/>
            <person name="Malmstrom R."/>
            <person name="Brazelton W.J."/>
            <person name="Woyke T."/>
            <person name="Hallam S.J."/>
            <person name="Tyson G.W."/>
            <person name="Wegener G."/>
            <person name="Boetius A."/>
            <person name="Orphan V."/>
        </authorList>
    </citation>
    <scope>NUCLEOTIDE SEQUENCE</scope>
</reference>
<dbReference type="EMBL" id="MT631470">
    <property type="protein sequence ID" value="QNO51463.1"/>
    <property type="molecule type" value="Genomic_DNA"/>
</dbReference>
<dbReference type="SUPFAM" id="SSF53474">
    <property type="entry name" value="alpha/beta-Hydrolases"/>
    <property type="match status" value="1"/>
</dbReference>
<dbReference type="Gene3D" id="3.40.50.1820">
    <property type="entry name" value="alpha/beta hydrolase"/>
    <property type="match status" value="1"/>
</dbReference>
<dbReference type="InterPro" id="IPR022742">
    <property type="entry name" value="Hydrolase_4"/>
</dbReference>
<dbReference type="AlphaFoldDB" id="A0A7G9YTX9"/>
<dbReference type="PANTHER" id="PTHR12277:SF81">
    <property type="entry name" value="PROTEIN ABHD13"/>
    <property type="match status" value="1"/>
</dbReference>
<dbReference type="PANTHER" id="PTHR12277">
    <property type="entry name" value="ALPHA/BETA HYDROLASE DOMAIN-CONTAINING PROTEIN"/>
    <property type="match status" value="1"/>
</dbReference>
<gene>
    <name evidence="2" type="ORF">OGFGKJAA_00029</name>
</gene>
<proteinExistence type="predicted"/>